<comment type="caution">
    <text evidence="2">The sequence shown here is derived from an EMBL/GenBank/DDBJ whole genome shotgun (WGS) entry which is preliminary data.</text>
</comment>
<dbReference type="EMBL" id="BMVO01000048">
    <property type="protein sequence ID" value="GHB32970.1"/>
    <property type="molecule type" value="Genomic_DNA"/>
</dbReference>
<protein>
    <submittedName>
        <fullName evidence="2">Uncharacterized protein</fullName>
    </submittedName>
</protein>
<reference evidence="3" key="1">
    <citation type="journal article" date="2019" name="Int. J. Syst. Evol. Microbiol.">
        <title>The Global Catalogue of Microorganisms (GCM) 10K type strain sequencing project: providing services to taxonomists for standard genome sequencing and annotation.</title>
        <authorList>
            <consortium name="The Broad Institute Genomics Platform"/>
            <consortium name="The Broad Institute Genome Sequencing Center for Infectious Disease"/>
            <person name="Wu L."/>
            <person name="Ma J."/>
        </authorList>
    </citation>
    <scope>NUCLEOTIDE SEQUENCE [LARGE SCALE GENOMIC DNA]</scope>
    <source>
        <strain evidence="3">JCM 4737</strain>
    </source>
</reference>
<organism evidence="2 3">
    <name type="scientific">Streptomyces chryseus</name>
    <dbReference type="NCBI Taxonomy" id="68186"/>
    <lineage>
        <taxon>Bacteria</taxon>
        <taxon>Bacillati</taxon>
        <taxon>Actinomycetota</taxon>
        <taxon>Actinomycetes</taxon>
        <taxon>Kitasatosporales</taxon>
        <taxon>Streptomycetaceae</taxon>
        <taxon>Streptomyces</taxon>
    </lineage>
</organism>
<evidence type="ECO:0000313" key="3">
    <source>
        <dbReference type="Proteomes" id="UP000599437"/>
    </source>
</evidence>
<evidence type="ECO:0000256" key="1">
    <source>
        <dbReference type="SAM" id="MobiDB-lite"/>
    </source>
</evidence>
<dbReference type="RefSeq" id="WP_138894295.1">
    <property type="nucleotide sequence ID" value="NZ_BMVO01000048.1"/>
</dbReference>
<evidence type="ECO:0000313" key="2">
    <source>
        <dbReference type="EMBL" id="GHB32970.1"/>
    </source>
</evidence>
<feature type="compositionally biased region" description="Acidic residues" evidence="1">
    <location>
        <begin position="20"/>
        <end position="29"/>
    </location>
</feature>
<name>A0ABQ3EC97_9ACTN</name>
<keyword evidence="3" id="KW-1185">Reference proteome</keyword>
<sequence length="92" mass="10186">MQISMARSLMPPAPRAGVFDDMEREDTDLGPERDETDSFHSLVRHLVADGDRRALQAGRRARRVLTDMVATGYTRPSLLTRTAETASSGQGR</sequence>
<proteinExistence type="predicted"/>
<feature type="region of interest" description="Disordered" evidence="1">
    <location>
        <begin position="1"/>
        <end position="37"/>
    </location>
</feature>
<gene>
    <name evidence="2" type="ORF">GCM10010346_65230</name>
</gene>
<accession>A0ABQ3EC97</accession>
<dbReference type="Proteomes" id="UP000599437">
    <property type="component" value="Unassembled WGS sequence"/>
</dbReference>